<feature type="transmembrane region" description="Helical" evidence="8">
    <location>
        <begin position="490"/>
        <end position="519"/>
    </location>
</feature>
<dbReference type="Pfam" id="PF00450">
    <property type="entry name" value="Peptidase_S10"/>
    <property type="match status" value="1"/>
</dbReference>
<comment type="similarity">
    <text evidence="3">Belongs to the peptidase S10 family.</text>
</comment>
<comment type="subcellular location">
    <subcellularLocation>
        <location evidence="1 8">Membrane</location>
        <topology evidence="1 8">Multi-pass membrane protein</topology>
    </subcellularLocation>
</comment>
<organism evidence="9 10">
    <name type="scientific">Plectus sambesii</name>
    <dbReference type="NCBI Taxonomy" id="2011161"/>
    <lineage>
        <taxon>Eukaryota</taxon>
        <taxon>Metazoa</taxon>
        <taxon>Ecdysozoa</taxon>
        <taxon>Nematoda</taxon>
        <taxon>Chromadorea</taxon>
        <taxon>Plectida</taxon>
        <taxon>Plectina</taxon>
        <taxon>Plectoidea</taxon>
        <taxon>Plectidae</taxon>
        <taxon>Plectus</taxon>
    </lineage>
</organism>
<comment type="function">
    <text evidence="8">May be involved in iron transport and iron homeostasis.</text>
</comment>
<reference evidence="10" key="1">
    <citation type="submission" date="2022-11" db="UniProtKB">
        <authorList>
            <consortium name="WormBaseParasite"/>
        </authorList>
    </citation>
    <scope>IDENTIFICATION</scope>
</reference>
<evidence type="ECO:0000256" key="6">
    <source>
        <dbReference type="ARBA" id="ARBA00022989"/>
    </source>
</evidence>
<dbReference type="Pfam" id="PF06963">
    <property type="entry name" value="FPN1"/>
    <property type="match status" value="1"/>
</dbReference>
<comment type="caution">
    <text evidence="8">Lacks conserved residue(s) required for the propagation of feature annotation.</text>
</comment>
<evidence type="ECO:0000313" key="9">
    <source>
        <dbReference type="Proteomes" id="UP000887566"/>
    </source>
</evidence>
<feature type="transmembrane region" description="Helical" evidence="8">
    <location>
        <begin position="312"/>
        <end position="331"/>
    </location>
</feature>
<dbReference type="SUPFAM" id="SSF53474">
    <property type="entry name" value="alpha/beta-Hydrolases"/>
    <property type="match status" value="1"/>
</dbReference>
<dbReference type="CDD" id="cd17480">
    <property type="entry name" value="MFS_SLC40A1_like"/>
    <property type="match status" value="1"/>
</dbReference>
<dbReference type="GO" id="GO:0006508">
    <property type="term" value="P:proteolysis"/>
    <property type="evidence" value="ECO:0007669"/>
    <property type="project" value="InterPro"/>
</dbReference>
<feature type="transmembrane region" description="Helical" evidence="8">
    <location>
        <begin position="343"/>
        <end position="364"/>
    </location>
</feature>
<proteinExistence type="inferred from homology"/>
<evidence type="ECO:0000256" key="5">
    <source>
        <dbReference type="ARBA" id="ARBA00022692"/>
    </source>
</evidence>
<comment type="similarity">
    <text evidence="2 8">Belongs to the ferroportin (FP) (TC 2.A.100) family. SLC40A subfamily.</text>
</comment>
<evidence type="ECO:0000313" key="10">
    <source>
        <dbReference type="WBParaSite" id="PSAMB.scaffold3524size17928.g21747.t2"/>
    </source>
</evidence>
<feature type="transmembrane region" description="Helical" evidence="8">
    <location>
        <begin position="273"/>
        <end position="292"/>
    </location>
</feature>
<accession>A0A914W9G0</accession>
<dbReference type="GO" id="GO:0004185">
    <property type="term" value="F:serine-type carboxypeptidase activity"/>
    <property type="evidence" value="ECO:0007669"/>
    <property type="project" value="InterPro"/>
</dbReference>
<evidence type="ECO:0000256" key="8">
    <source>
        <dbReference type="RuleBase" id="RU365065"/>
    </source>
</evidence>
<evidence type="ECO:0000256" key="3">
    <source>
        <dbReference type="ARBA" id="ARBA00009431"/>
    </source>
</evidence>
<feature type="transmembrane region" description="Helical" evidence="8">
    <location>
        <begin position="179"/>
        <end position="201"/>
    </location>
</feature>
<dbReference type="Proteomes" id="UP000887566">
    <property type="component" value="Unplaced"/>
</dbReference>
<dbReference type="Gene3D" id="3.40.50.1820">
    <property type="entry name" value="alpha/beta hydrolase"/>
    <property type="match status" value="1"/>
</dbReference>
<dbReference type="InterPro" id="IPR036259">
    <property type="entry name" value="MFS_trans_sf"/>
</dbReference>
<sequence length="667" mass="73432">MGPQLKLYCSYAFSSWGDRLWQFALSLVLVQIGGDLRLVAINGFVTCLFVLIFASSIGVWIDKTARLTAARTTLTINNITVTVSATFLLSIFVWKDALENAWNGWLQTILIVSAIFLCSVSTLASLGTKIAITKDWVVAMSDHDRNKLAEMNAMMLRIDLTAMILSPLIAGQLMTSVSVVAGCLFITAWNICSWGVEYWLLNSVYRSAPVLAVKQSPDQALAFISSQNLDLIDPDAPRSADLPQISENKTQRNRCCFTFWGGLRSVVEGWRSYYRQSVFPAAFGLALLYMTVLGFDGITTGFAYSQGLKENMLALARGVGAIVGISGTLLYPRLRAKIGIVRTGLFSFAMELCCLTLPLASIWLPGSPFDPIAYFHGEPLEQNLPPVDGEVTTLVANFNQSEFFNATSNIFSIVEEKSNPSRCSISAFLLGIVLARCGLWMADLAISQTMQESIAEHERGVVNGVQSSMNQLMSMIKDLLVIALPDPRTFGLLIIASWISIFCGYILTSLLVLICSVFACQAQLTARAQADLITNLPDVTFSYSSRVFGGYLKPDSTKQIYYIYSSRVFGGYLKPDSTKQIYYMYLESQRSPDNDPLVMWFEGGPGCSGIGSLFMYNGPFRGNKDGQTLYENVFAWNKLANVLYIESPAPVGFSHFTGNTTIPNDDS</sequence>
<evidence type="ECO:0000256" key="1">
    <source>
        <dbReference type="ARBA" id="ARBA00004141"/>
    </source>
</evidence>
<name>A0A914W9G0_9BILA</name>
<dbReference type="GO" id="GO:0016020">
    <property type="term" value="C:membrane"/>
    <property type="evidence" value="ECO:0007669"/>
    <property type="project" value="UniProtKB-SubCell"/>
</dbReference>
<keyword evidence="6 8" id="KW-1133">Transmembrane helix</keyword>
<feature type="transmembrane region" description="Helical" evidence="8">
    <location>
        <begin position="153"/>
        <end position="173"/>
    </location>
</feature>
<dbReference type="WBParaSite" id="PSAMB.scaffold3524size17928.g21747.t2">
    <property type="protein sequence ID" value="PSAMB.scaffold3524size17928.g21747.t2"/>
    <property type="gene ID" value="PSAMB.scaffold3524size17928.g21747"/>
</dbReference>
<feature type="transmembrane region" description="Helical" evidence="8">
    <location>
        <begin position="106"/>
        <end position="132"/>
    </location>
</feature>
<dbReference type="SUPFAM" id="SSF103473">
    <property type="entry name" value="MFS general substrate transporter"/>
    <property type="match status" value="1"/>
</dbReference>
<dbReference type="InterPro" id="IPR029058">
    <property type="entry name" value="AB_hydrolase_fold"/>
</dbReference>
<dbReference type="AlphaFoldDB" id="A0A914W9G0"/>
<dbReference type="PANTHER" id="PTHR11660:SF57">
    <property type="entry name" value="SOLUTE CARRIER FAMILY 40 MEMBER"/>
    <property type="match status" value="1"/>
</dbReference>
<dbReference type="InterPro" id="IPR001563">
    <property type="entry name" value="Peptidase_S10"/>
</dbReference>
<dbReference type="PANTHER" id="PTHR11660">
    <property type="entry name" value="SOLUTE CARRIER FAMILY 40 MEMBER"/>
    <property type="match status" value="1"/>
</dbReference>
<keyword evidence="8" id="KW-0406">Ion transport</keyword>
<evidence type="ECO:0000256" key="2">
    <source>
        <dbReference type="ARBA" id="ARBA00006279"/>
    </source>
</evidence>
<evidence type="ECO:0000256" key="7">
    <source>
        <dbReference type="ARBA" id="ARBA00023136"/>
    </source>
</evidence>
<feature type="transmembrane region" description="Helical" evidence="8">
    <location>
        <begin position="73"/>
        <end position="94"/>
    </location>
</feature>
<protein>
    <recommendedName>
        <fullName evidence="8">Solute carrier family 40 member</fullName>
    </recommendedName>
</protein>
<evidence type="ECO:0000256" key="4">
    <source>
        <dbReference type="ARBA" id="ARBA00022448"/>
    </source>
</evidence>
<keyword evidence="4 8" id="KW-0813">Transport</keyword>
<keyword evidence="9" id="KW-1185">Reference proteome</keyword>
<dbReference type="Gene3D" id="1.20.1250.20">
    <property type="entry name" value="MFS general substrate transporter like domains"/>
    <property type="match status" value="1"/>
</dbReference>
<dbReference type="GO" id="GO:0005381">
    <property type="term" value="F:iron ion transmembrane transporter activity"/>
    <property type="evidence" value="ECO:0007669"/>
    <property type="project" value="UniProtKB-UniRule"/>
</dbReference>
<feature type="transmembrane region" description="Helical" evidence="8">
    <location>
        <begin position="39"/>
        <end position="61"/>
    </location>
</feature>
<keyword evidence="5 8" id="KW-0812">Transmembrane</keyword>
<dbReference type="InterPro" id="IPR009716">
    <property type="entry name" value="Ferroportin-1"/>
</dbReference>
<keyword evidence="7 8" id="KW-0472">Membrane</keyword>